<evidence type="ECO:0000256" key="8">
    <source>
        <dbReference type="ARBA" id="ARBA00023049"/>
    </source>
</evidence>
<evidence type="ECO:0000256" key="2">
    <source>
        <dbReference type="ARBA" id="ARBA00004141"/>
    </source>
</evidence>
<evidence type="ECO:0000256" key="3">
    <source>
        <dbReference type="ARBA" id="ARBA00022670"/>
    </source>
</evidence>
<dbReference type="Pfam" id="PF02163">
    <property type="entry name" value="Peptidase_M50"/>
    <property type="match status" value="1"/>
</dbReference>
<dbReference type="GO" id="GO:0006508">
    <property type="term" value="P:proteolysis"/>
    <property type="evidence" value="ECO:0007669"/>
    <property type="project" value="UniProtKB-KW"/>
</dbReference>
<keyword evidence="7 10" id="KW-1133">Transmembrane helix</keyword>
<sequence>VLASIIDFFVTVGYFLIALGVLVFVHELGHFLVAKRAGIRVERFSLGYPPKMVGFQWGETEYCLSWVPFGGYVKVAGMADVGEEETSGAPWEFPSKSIAVRMAVIAAGPLMNFLFAFFVFAFVYGAYGHDTTDSTTVTPIEESIAEAAGLLHGDVVLEVDDTPVDNSYELLVALEASLTEGALLKVQRG</sequence>
<feature type="transmembrane region" description="Helical" evidence="10">
    <location>
        <begin position="103"/>
        <end position="127"/>
    </location>
</feature>
<gene>
    <name evidence="12" type="ORF">METZ01_LOCUS418584</name>
</gene>
<dbReference type="PANTHER" id="PTHR42837:SF2">
    <property type="entry name" value="MEMBRANE METALLOPROTEASE ARASP2, CHLOROPLASTIC-RELATED"/>
    <property type="match status" value="1"/>
</dbReference>
<feature type="transmembrane region" description="Helical" evidence="10">
    <location>
        <begin position="12"/>
        <end position="33"/>
    </location>
</feature>
<keyword evidence="3" id="KW-0645">Protease</keyword>
<name>A0A382X4D4_9ZZZZ</name>
<dbReference type="InterPro" id="IPR008915">
    <property type="entry name" value="Peptidase_M50"/>
</dbReference>
<keyword evidence="6" id="KW-0862">Zinc</keyword>
<dbReference type="Gene3D" id="2.30.42.10">
    <property type="match status" value="1"/>
</dbReference>
<keyword evidence="4 10" id="KW-0812">Transmembrane</keyword>
<evidence type="ECO:0000256" key="9">
    <source>
        <dbReference type="ARBA" id="ARBA00023136"/>
    </source>
</evidence>
<keyword evidence="9 10" id="KW-0472">Membrane</keyword>
<evidence type="ECO:0000256" key="7">
    <source>
        <dbReference type="ARBA" id="ARBA00022989"/>
    </source>
</evidence>
<dbReference type="InterPro" id="IPR036034">
    <property type="entry name" value="PDZ_sf"/>
</dbReference>
<feature type="non-terminal residue" evidence="12">
    <location>
        <position position="189"/>
    </location>
</feature>
<protein>
    <recommendedName>
        <fullName evidence="11">Peptidase M50 domain-containing protein</fullName>
    </recommendedName>
</protein>
<accession>A0A382X4D4</accession>
<dbReference type="GO" id="GO:0016020">
    <property type="term" value="C:membrane"/>
    <property type="evidence" value="ECO:0007669"/>
    <property type="project" value="UniProtKB-SubCell"/>
</dbReference>
<evidence type="ECO:0000256" key="1">
    <source>
        <dbReference type="ARBA" id="ARBA00001947"/>
    </source>
</evidence>
<keyword evidence="8" id="KW-0482">Metalloprotease</keyword>
<dbReference type="InterPro" id="IPR004387">
    <property type="entry name" value="Pept_M50_Zn"/>
</dbReference>
<dbReference type="AlphaFoldDB" id="A0A382X4D4"/>
<dbReference type="EMBL" id="UINC01164731">
    <property type="protein sequence ID" value="SVD65730.1"/>
    <property type="molecule type" value="Genomic_DNA"/>
</dbReference>
<proteinExistence type="predicted"/>
<reference evidence="12" key="1">
    <citation type="submission" date="2018-05" db="EMBL/GenBank/DDBJ databases">
        <authorList>
            <person name="Lanie J.A."/>
            <person name="Ng W.-L."/>
            <person name="Kazmierczak K.M."/>
            <person name="Andrzejewski T.M."/>
            <person name="Davidsen T.M."/>
            <person name="Wayne K.J."/>
            <person name="Tettelin H."/>
            <person name="Glass J.I."/>
            <person name="Rusch D."/>
            <person name="Podicherti R."/>
            <person name="Tsui H.-C.T."/>
            <person name="Winkler M.E."/>
        </authorList>
    </citation>
    <scope>NUCLEOTIDE SEQUENCE</scope>
</reference>
<evidence type="ECO:0000256" key="6">
    <source>
        <dbReference type="ARBA" id="ARBA00022833"/>
    </source>
</evidence>
<dbReference type="SUPFAM" id="SSF50156">
    <property type="entry name" value="PDZ domain-like"/>
    <property type="match status" value="1"/>
</dbReference>
<comment type="cofactor">
    <cofactor evidence="1">
        <name>Zn(2+)</name>
        <dbReference type="ChEBI" id="CHEBI:29105"/>
    </cofactor>
</comment>
<dbReference type="PANTHER" id="PTHR42837">
    <property type="entry name" value="REGULATOR OF SIGMA-E PROTEASE RSEP"/>
    <property type="match status" value="1"/>
</dbReference>
<organism evidence="12">
    <name type="scientific">marine metagenome</name>
    <dbReference type="NCBI Taxonomy" id="408172"/>
    <lineage>
        <taxon>unclassified sequences</taxon>
        <taxon>metagenomes</taxon>
        <taxon>ecological metagenomes</taxon>
    </lineage>
</organism>
<evidence type="ECO:0000259" key="11">
    <source>
        <dbReference type="Pfam" id="PF02163"/>
    </source>
</evidence>
<evidence type="ECO:0000256" key="5">
    <source>
        <dbReference type="ARBA" id="ARBA00022801"/>
    </source>
</evidence>
<dbReference type="CDD" id="cd06163">
    <property type="entry name" value="S2P-M50_PDZ_RseP-like"/>
    <property type="match status" value="1"/>
</dbReference>
<comment type="subcellular location">
    <subcellularLocation>
        <location evidence="2">Membrane</location>
        <topology evidence="2">Multi-pass membrane protein</topology>
    </subcellularLocation>
</comment>
<feature type="non-terminal residue" evidence="12">
    <location>
        <position position="1"/>
    </location>
</feature>
<evidence type="ECO:0000256" key="10">
    <source>
        <dbReference type="SAM" id="Phobius"/>
    </source>
</evidence>
<keyword evidence="5" id="KW-0378">Hydrolase</keyword>
<feature type="domain" description="Peptidase M50" evidence="11">
    <location>
        <begin position="14"/>
        <end position="142"/>
    </location>
</feature>
<evidence type="ECO:0000256" key="4">
    <source>
        <dbReference type="ARBA" id="ARBA00022692"/>
    </source>
</evidence>
<dbReference type="GO" id="GO:0004222">
    <property type="term" value="F:metalloendopeptidase activity"/>
    <property type="evidence" value="ECO:0007669"/>
    <property type="project" value="InterPro"/>
</dbReference>
<evidence type="ECO:0000313" key="12">
    <source>
        <dbReference type="EMBL" id="SVD65730.1"/>
    </source>
</evidence>